<dbReference type="Proteomes" id="UP000293296">
    <property type="component" value="Chromosome"/>
</dbReference>
<keyword evidence="3" id="KW-1185">Reference proteome</keyword>
<dbReference type="SUPFAM" id="SSF54001">
    <property type="entry name" value="Cysteine proteinases"/>
    <property type="match status" value="1"/>
</dbReference>
<feature type="compositionally biased region" description="Polar residues" evidence="1">
    <location>
        <begin position="1"/>
        <end position="25"/>
    </location>
</feature>
<proteinExistence type="predicted"/>
<accession>A0A4P6HLA9</accession>
<dbReference type="KEGG" id="dcb:C3Y92_09615"/>
<organism evidence="2 3">
    <name type="scientific">Solidesulfovibrio carbinolicus</name>
    <dbReference type="NCBI Taxonomy" id="296842"/>
    <lineage>
        <taxon>Bacteria</taxon>
        <taxon>Pseudomonadati</taxon>
        <taxon>Thermodesulfobacteriota</taxon>
        <taxon>Desulfovibrionia</taxon>
        <taxon>Desulfovibrionales</taxon>
        <taxon>Desulfovibrionaceae</taxon>
        <taxon>Solidesulfovibrio</taxon>
    </lineage>
</organism>
<evidence type="ECO:0000313" key="3">
    <source>
        <dbReference type="Proteomes" id="UP000293296"/>
    </source>
</evidence>
<dbReference type="EMBL" id="CP026538">
    <property type="protein sequence ID" value="QAZ67466.1"/>
    <property type="molecule type" value="Genomic_DNA"/>
</dbReference>
<evidence type="ECO:0000313" key="2">
    <source>
        <dbReference type="EMBL" id="QAZ67466.1"/>
    </source>
</evidence>
<feature type="region of interest" description="Disordered" evidence="1">
    <location>
        <begin position="1"/>
        <end position="35"/>
    </location>
</feature>
<dbReference type="AlphaFoldDB" id="A0A4P6HLA9"/>
<dbReference type="RefSeq" id="WP_165352103.1">
    <property type="nucleotide sequence ID" value="NZ_CP026538.1"/>
</dbReference>
<sequence length="400" mass="42484">MGLKQNASTTSQPTKQQPITPSDPNLLTPATRGTIGNNREAWPAAFINVRGDTFLTATKFHGLDAGFAKFSGPGQPVQAVDIGIRDRPAAQQQAIAADLSRKIERAPIMLQSVFTREGPVSTPCEVVSGNPNTIKVRPLPGFDAKGIKVAFMDPETFKKAMEGLEKDIAALPLQKVPKIQPGEKGGDWLDNSINSSINQAIDGLKAKGYPYAYGGRADLDGKMDCSAFVSAMMKRVGKNVNESAGKAVFDKFPQGCAADMVTTAMQRGGRITPQELLKNPRPGCMIGLDTGNKGWDKGRANGIDHVAMTFRDKSGKMMVAEYTPDPKDPVHGSGLKVTEMDKFINRYTAKGSGIFIATPESLCNKAALASANAKAVAALEFSPAAEAGDDAHARAMAAMS</sequence>
<evidence type="ECO:0000256" key="1">
    <source>
        <dbReference type="SAM" id="MobiDB-lite"/>
    </source>
</evidence>
<dbReference type="Gene3D" id="3.90.1720.10">
    <property type="entry name" value="endopeptidase domain like (from Nostoc punctiforme)"/>
    <property type="match status" value="1"/>
</dbReference>
<reference evidence="2 3" key="1">
    <citation type="submission" date="2018-02" db="EMBL/GenBank/DDBJ databases">
        <title>Genome sequence of Desulfovibrio carbinolicus DSM 3852.</title>
        <authorList>
            <person name="Wilbanks E."/>
            <person name="Skennerton C.T."/>
            <person name="Orphan V.J."/>
        </authorList>
    </citation>
    <scope>NUCLEOTIDE SEQUENCE [LARGE SCALE GENOMIC DNA]</scope>
    <source>
        <strain evidence="2 3">DSM 3852</strain>
    </source>
</reference>
<gene>
    <name evidence="2" type="ORF">C3Y92_09615</name>
</gene>
<protein>
    <submittedName>
        <fullName evidence="2">Uncharacterized protein</fullName>
    </submittedName>
</protein>
<dbReference type="InterPro" id="IPR038765">
    <property type="entry name" value="Papain-like_cys_pep_sf"/>
</dbReference>
<name>A0A4P6HLA9_9BACT</name>